<protein>
    <submittedName>
        <fullName evidence="1">Uncharacterized protein</fullName>
    </submittedName>
</protein>
<reference evidence="1" key="1">
    <citation type="submission" date="2018-10" db="EMBL/GenBank/DDBJ databases">
        <title>Hidden diversity of soil giant viruses.</title>
        <authorList>
            <person name="Schulz F."/>
            <person name="Alteio L."/>
            <person name="Goudeau D."/>
            <person name="Ryan E.M."/>
            <person name="Malmstrom R.R."/>
            <person name="Blanchard J."/>
            <person name="Woyke T."/>
        </authorList>
    </citation>
    <scope>NUCLEOTIDE SEQUENCE</scope>
    <source>
        <strain evidence="1">SAV1</strain>
    </source>
</reference>
<proteinExistence type="predicted"/>
<gene>
    <name evidence="1" type="ORF">Satyrvirus4_19</name>
</gene>
<evidence type="ECO:0000313" key="1">
    <source>
        <dbReference type="EMBL" id="AYV85122.1"/>
    </source>
</evidence>
<name>A0A3G5AD71_9VIRU</name>
<accession>A0A3G5AD71</accession>
<dbReference type="EMBL" id="MK072440">
    <property type="protein sequence ID" value="AYV85122.1"/>
    <property type="molecule type" value="Genomic_DNA"/>
</dbReference>
<sequence>MQFEPLGGFPPIVRIDDTKIKDKSLESRGFATTNIVNIGKIMAARKEEDLLSAFGPDFEEETKSE</sequence>
<organism evidence="1">
    <name type="scientific">Satyrvirus sp</name>
    <dbReference type="NCBI Taxonomy" id="2487771"/>
    <lineage>
        <taxon>Viruses</taxon>
        <taxon>Varidnaviria</taxon>
        <taxon>Bamfordvirae</taxon>
        <taxon>Nucleocytoviricota</taxon>
        <taxon>Megaviricetes</taxon>
        <taxon>Imitervirales</taxon>
        <taxon>Mimiviridae</taxon>
        <taxon>Megamimivirinae</taxon>
    </lineage>
</organism>